<dbReference type="GO" id="GO:0003735">
    <property type="term" value="F:structural constituent of ribosome"/>
    <property type="evidence" value="ECO:0007669"/>
    <property type="project" value="InterPro"/>
</dbReference>
<dbReference type="InterPro" id="IPR014721">
    <property type="entry name" value="Ribsml_uS5_D2-typ_fold_subgr"/>
</dbReference>
<evidence type="ECO:0000256" key="2">
    <source>
        <dbReference type="ARBA" id="ARBA00022980"/>
    </source>
</evidence>
<keyword evidence="2" id="KW-0689">Ribosomal protein</keyword>
<dbReference type="AlphaFoldDB" id="A0A382RSK0"/>
<dbReference type="HAMAP" id="MF_00532_B">
    <property type="entry name" value="Ribosomal_uS9_B"/>
    <property type="match status" value="1"/>
</dbReference>
<evidence type="ECO:0008006" key="5">
    <source>
        <dbReference type="Google" id="ProtNLM"/>
    </source>
</evidence>
<dbReference type="InterPro" id="IPR000754">
    <property type="entry name" value="Ribosomal_uS9"/>
</dbReference>
<dbReference type="EMBL" id="UINC01123445">
    <property type="protein sequence ID" value="SVC99928.1"/>
    <property type="molecule type" value="Genomic_DNA"/>
</dbReference>
<protein>
    <recommendedName>
        <fullName evidence="5">30S ribosomal protein S9</fullName>
    </recommendedName>
</protein>
<dbReference type="FunFam" id="3.30.230.10:FF:000001">
    <property type="entry name" value="30S ribosomal protein S9"/>
    <property type="match status" value="1"/>
</dbReference>
<evidence type="ECO:0000313" key="4">
    <source>
        <dbReference type="EMBL" id="SVC99928.1"/>
    </source>
</evidence>
<dbReference type="Pfam" id="PF00380">
    <property type="entry name" value="Ribosomal_S9"/>
    <property type="match status" value="1"/>
</dbReference>
<dbReference type="GO" id="GO:0003723">
    <property type="term" value="F:RNA binding"/>
    <property type="evidence" value="ECO:0007669"/>
    <property type="project" value="TreeGrafter"/>
</dbReference>
<dbReference type="InterPro" id="IPR023035">
    <property type="entry name" value="Ribosomal_uS9_bac/plastid"/>
</dbReference>
<feature type="non-terminal residue" evidence="4">
    <location>
        <position position="1"/>
    </location>
</feature>
<dbReference type="PANTHER" id="PTHR21569:SF1">
    <property type="entry name" value="SMALL RIBOSOMAL SUBUNIT PROTEIN US9M"/>
    <property type="match status" value="1"/>
</dbReference>
<dbReference type="PROSITE" id="PS00360">
    <property type="entry name" value="RIBOSOMAL_S9"/>
    <property type="match status" value="1"/>
</dbReference>
<comment type="similarity">
    <text evidence="1">Belongs to the universal ribosomal protein uS9 family.</text>
</comment>
<evidence type="ECO:0000256" key="3">
    <source>
        <dbReference type="ARBA" id="ARBA00023274"/>
    </source>
</evidence>
<organism evidence="4">
    <name type="scientific">marine metagenome</name>
    <dbReference type="NCBI Taxonomy" id="408172"/>
    <lineage>
        <taxon>unclassified sequences</taxon>
        <taxon>metagenomes</taxon>
        <taxon>ecological metagenomes</taxon>
    </lineage>
</organism>
<dbReference type="GO" id="GO:0022627">
    <property type="term" value="C:cytosolic small ribosomal subunit"/>
    <property type="evidence" value="ECO:0007669"/>
    <property type="project" value="TreeGrafter"/>
</dbReference>
<dbReference type="Gene3D" id="3.30.230.10">
    <property type="match status" value="1"/>
</dbReference>
<dbReference type="NCBIfam" id="NF001099">
    <property type="entry name" value="PRK00132.1"/>
    <property type="match status" value="1"/>
</dbReference>
<dbReference type="SUPFAM" id="SSF54211">
    <property type="entry name" value="Ribosomal protein S5 domain 2-like"/>
    <property type="match status" value="1"/>
</dbReference>
<accession>A0A382RSK0</accession>
<name>A0A382RSK0_9ZZZZ</name>
<dbReference type="GO" id="GO:0006412">
    <property type="term" value="P:translation"/>
    <property type="evidence" value="ECO:0007669"/>
    <property type="project" value="InterPro"/>
</dbReference>
<dbReference type="InterPro" id="IPR020574">
    <property type="entry name" value="Ribosomal_uS9_CS"/>
</dbReference>
<sequence length="130" mass="14165">VEGNYFYGTGRRKTSTARVRIYDTPGGVIVNGKSVEDFFTVDAWLKTALKPLVVSGMSDKVTVIAKIEGGGVNGQAGALSHGLARALVLMDETTKKPLKSEGLLTRDSRMKESKKYGLKRARKAAQYTKR</sequence>
<dbReference type="PANTHER" id="PTHR21569">
    <property type="entry name" value="RIBOSOMAL PROTEIN S9"/>
    <property type="match status" value="1"/>
</dbReference>
<evidence type="ECO:0000256" key="1">
    <source>
        <dbReference type="ARBA" id="ARBA00005251"/>
    </source>
</evidence>
<reference evidence="4" key="1">
    <citation type="submission" date="2018-05" db="EMBL/GenBank/DDBJ databases">
        <authorList>
            <person name="Lanie J.A."/>
            <person name="Ng W.-L."/>
            <person name="Kazmierczak K.M."/>
            <person name="Andrzejewski T.M."/>
            <person name="Davidsen T.M."/>
            <person name="Wayne K.J."/>
            <person name="Tettelin H."/>
            <person name="Glass J.I."/>
            <person name="Rusch D."/>
            <person name="Podicherti R."/>
            <person name="Tsui H.-C.T."/>
            <person name="Winkler M.E."/>
        </authorList>
    </citation>
    <scope>NUCLEOTIDE SEQUENCE</scope>
</reference>
<gene>
    <name evidence="4" type="ORF">METZ01_LOCUS352782</name>
</gene>
<dbReference type="InterPro" id="IPR020568">
    <property type="entry name" value="Ribosomal_Su5_D2-typ_SF"/>
</dbReference>
<keyword evidence="3" id="KW-0687">Ribonucleoprotein</keyword>
<proteinExistence type="inferred from homology"/>